<protein>
    <submittedName>
        <fullName evidence="3">Uncharacterized protein</fullName>
    </submittedName>
</protein>
<name>M0LPX5_NATLA</name>
<feature type="compositionally biased region" description="Acidic residues" evidence="1">
    <location>
        <begin position="44"/>
        <end position="55"/>
    </location>
</feature>
<dbReference type="Proteomes" id="UP000186547">
    <property type="component" value="Chromosome"/>
</dbReference>
<sequence>MTDTDRRLGLSDIAVGLLAAASTTAFAIGRQRAETQPRELQVDPAEDDYDDSDEVVLEKDESGVYRP</sequence>
<organism evidence="3 4">
    <name type="scientific">Natronobacterium lacisalsi AJ5</name>
    <dbReference type="NCBI Taxonomy" id="358396"/>
    <lineage>
        <taxon>Archaea</taxon>
        <taxon>Methanobacteriati</taxon>
        <taxon>Methanobacteriota</taxon>
        <taxon>Stenosarchaea group</taxon>
        <taxon>Halobacteria</taxon>
        <taxon>Halobacteriales</taxon>
        <taxon>Natrialbaceae</taxon>
        <taxon>Natronobacterium</taxon>
    </lineage>
</organism>
<evidence type="ECO:0000313" key="2">
    <source>
        <dbReference type="EMBL" id="APW99392.1"/>
    </source>
</evidence>
<dbReference type="AlphaFoldDB" id="M0LPX5"/>
<proteinExistence type="predicted"/>
<evidence type="ECO:0000313" key="3">
    <source>
        <dbReference type="EMBL" id="EMA35173.1"/>
    </source>
</evidence>
<evidence type="ECO:0000313" key="4">
    <source>
        <dbReference type="Proteomes" id="UP000011555"/>
    </source>
</evidence>
<dbReference type="EMBL" id="CP019285">
    <property type="protein sequence ID" value="APW99392.1"/>
    <property type="molecule type" value="Genomic_DNA"/>
</dbReference>
<evidence type="ECO:0000313" key="5">
    <source>
        <dbReference type="Proteomes" id="UP000186547"/>
    </source>
</evidence>
<dbReference type="EMBL" id="AOLZ01000028">
    <property type="protein sequence ID" value="EMA35173.1"/>
    <property type="molecule type" value="Genomic_DNA"/>
</dbReference>
<dbReference type="Proteomes" id="UP000011555">
    <property type="component" value="Unassembled WGS sequence"/>
</dbReference>
<keyword evidence="4" id="KW-1185">Reference proteome</keyword>
<accession>M0LPX5</accession>
<evidence type="ECO:0000256" key="1">
    <source>
        <dbReference type="SAM" id="MobiDB-lite"/>
    </source>
</evidence>
<gene>
    <name evidence="3" type="ORF">C445_05623</name>
    <name evidence="2" type="ORF">CHINAEXTREME_17155</name>
</gene>
<dbReference type="STRING" id="358396.CHINAEXTREME_17155"/>
<reference evidence="2 5" key="1">
    <citation type="journal article" date="2011" name="J. Bacteriol.">
        <title>Genome sequence of Halobiforma lacisalsi AJ5, an extremely halophilic archaeon which harbors a bop gene.</title>
        <authorList>
            <person name="Jiang X."/>
            <person name="Wang S."/>
            <person name="Cheng H."/>
            <person name="Huo Y."/>
            <person name="Zhang X."/>
            <person name="Zhu X."/>
            <person name="Han X."/>
            <person name="Ni P."/>
            <person name="Wu M."/>
        </authorList>
    </citation>
    <scope>NUCLEOTIDE SEQUENCE [LARGE SCALE GENOMIC DNA]</scope>
    <source>
        <strain evidence="2 5">AJ5</strain>
    </source>
</reference>
<reference evidence="2" key="3">
    <citation type="submission" date="2017-01" db="EMBL/GenBank/DDBJ databases">
        <authorList>
            <person name="Mah S.A."/>
            <person name="Swanson W.J."/>
            <person name="Moy G.W."/>
            <person name="Vacquier V.D."/>
        </authorList>
    </citation>
    <scope>NUCLEOTIDE SEQUENCE</scope>
    <source>
        <strain evidence="2">AJ5</strain>
    </source>
</reference>
<dbReference type="GeneID" id="30922889"/>
<feature type="compositionally biased region" description="Basic and acidic residues" evidence="1">
    <location>
        <begin position="56"/>
        <end position="67"/>
    </location>
</feature>
<feature type="region of interest" description="Disordered" evidence="1">
    <location>
        <begin position="30"/>
        <end position="67"/>
    </location>
</feature>
<dbReference type="KEGG" id="hlc:CHINAEXTREME17155"/>
<reference evidence="3 4" key="2">
    <citation type="journal article" date="2014" name="PLoS Genet.">
        <title>Phylogenetically driven sequencing of extremely halophilic archaea reveals strategies for static and dynamic osmo-response.</title>
        <authorList>
            <person name="Becker E.A."/>
            <person name="Seitzer P.M."/>
            <person name="Tritt A."/>
            <person name="Larsen D."/>
            <person name="Krusor M."/>
            <person name="Yao A.I."/>
            <person name="Wu D."/>
            <person name="Madern D."/>
            <person name="Eisen J.A."/>
            <person name="Darling A.E."/>
            <person name="Facciotti M.T."/>
        </authorList>
    </citation>
    <scope>NUCLEOTIDE SEQUENCE [LARGE SCALE GENOMIC DNA]</scope>
    <source>
        <strain evidence="3 4">AJ5</strain>
    </source>
</reference>
<feature type="compositionally biased region" description="Basic and acidic residues" evidence="1">
    <location>
        <begin position="31"/>
        <end position="41"/>
    </location>
</feature>
<dbReference type="RefSeq" id="WP_007140862.1">
    <property type="nucleotide sequence ID" value="NZ_AOLZ01000028.1"/>
</dbReference>